<dbReference type="InterPro" id="IPR025714">
    <property type="entry name" value="Methyltranfer_dom"/>
</dbReference>
<name>A0A1W2ETS0_9HYPH</name>
<dbReference type="GO" id="GO:0008168">
    <property type="term" value="F:methyltransferase activity"/>
    <property type="evidence" value="ECO:0007669"/>
    <property type="project" value="UniProtKB-KW"/>
</dbReference>
<feature type="domain" description="Methyltransferase" evidence="2">
    <location>
        <begin position="45"/>
        <end position="149"/>
    </location>
</feature>
<evidence type="ECO:0000313" key="3">
    <source>
        <dbReference type="EMBL" id="SMD13051.1"/>
    </source>
</evidence>
<dbReference type="Pfam" id="PF10119">
    <property type="entry name" value="MethyTransf_Reg"/>
    <property type="match status" value="1"/>
</dbReference>
<dbReference type="STRING" id="937218.SAMN06297251_13416"/>
<dbReference type="GO" id="GO:0032259">
    <property type="term" value="P:methylation"/>
    <property type="evidence" value="ECO:0007669"/>
    <property type="project" value="UniProtKB-KW"/>
</dbReference>
<evidence type="ECO:0000259" key="1">
    <source>
        <dbReference type="Pfam" id="PF10119"/>
    </source>
</evidence>
<gene>
    <name evidence="3" type="ORF">SAMN06297251_13416</name>
</gene>
<dbReference type="InterPro" id="IPR029063">
    <property type="entry name" value="SAM-dependent_MTases_sf"/>
</dbReference>
<dbReference type="AlphaFoldDB" id="A0A1W2ETS0"/>
<dbReference type="CDD" id="cd02440">
    <property type="entry name" value="AdoMet_MTases"/>
    <property type="match status" value="1"/>
</dbReference>
<organism evidence="3 4">
    <name type="scientific">Fulvimarina manganoxydans</name>
    <dbReference type="NCBI Taxonomy" id="937218"/>
    <lineage>
        <taxon>Bacteria</taxon>
        <taxon>Pseudomonadati</taxon>
        <taxon>Pseudomonadota</taxon>
        <taxon>Alphaproteobacteria</taxon>
        <taxon>Hyphomicrobiales</taxon>
        <taxon>Aurantimonadaceae</taxon>
        <taxon>Fulvimarina</taxon>
    </lineage>
</organism>
<accession>A0A1W2ETS0</accession>
<dbReference type="RefSeq" id="WP_084412937.1">
    <property type="nucleotide sequence ID" value="NZ_FWXR01000034.1"/>
</dbReference>
<dbReference type="Pfam" id="PF13847">
    <property type="entry name" value="Methyltransf_31"/>
    <property type="match status" value="1"/>
</dbReference>
<keyword evidence="4" id="KW-1185">Reference proteome</keyword>
<proteinExistence type="predicted"/>
<sequence>MATWTAGYVANIGYTHGFYRELTPVLLSFLALTRSYAGPALDRPLQICELGCGQGFSMNLLAAANPHCQFHATDFNPSQIAGAKALAGEAGLSNVHFHDTAFADFAAEASLPEAFDVIALHGIYSWISPENRAAIVDFIAKKLKVGGLVYISYNALPGWASGMPLRRLFVERAGSASGPIGPRIEDALAFAGRLKDVNAGFFRVNPGTGERLDRIKGQNRNYLAHEYFNRDWTPFYFTDVAEELSAAKLSFVGSAALLESVDAINLTAEQQGLLAEIGDVAQRETVKDFIFNQQFRRDVFVKGPLPLSPRAAQSAWAEQRFALSTRREDVPLTVMGILGEANLQPEVYGPLLDGLANGPKTVRDLVSDPDIAALGWARLTQAFTVLVGSGHLQPCLPARDEAKRAKTTKAFNQAVVARAKDGADLQFLASPVTGGGVSLDRFQQLFLGALWEGKKTPTEWADAAWQALAAQGQRLVKGGKTLESEAENRAELTAQAEGFAEKRLPVLRNLGIA</sequence>
<evidence type="ECO:0000259" key="2">
    <source>
        <dbReference type="Pfam" id="PF13847"/>
    </source>
</evidence>
<dbReference type="Proteomes" id="UP000192656">
    <property type="component" value="Unassembled WGS sequence"/>
</dbReference>
<dbReference type="InterPro" id="IPR018773">
    <property type="entry name" value="MeTrfase_reg_dom_prd"/>
</dbReference>
<dbReference type="Gene3D" id="3.40.50.150">
    <property type="entry name" value="Vaccinia Virus protein VP39"/>
    <property type="match status" value="1"/>
</dbReference>
<evidence type="ECO:0000313" key="4">
    <source>
        <dbReference type="Proteomes" id="UP000192656"/>
    </source>
</evidence>
<dbReference type="EMBL" id="FWXR01000034">
    <property type="protein sequence ID" value="SMD13051.1"/>
    <property type="molecule type" value="Genomic_DNA"/>
</dbReference>
<dbReference type="SUPFAM" id="SSF53335">
    <property type="entry name" value="S-adenosyl-L-methionine-dependent methyltransferases"/>
    <property type="match status" value="1"/>
</dbReference>
<keyword evidence="3" id="KW-0489">Methyltransferase</keyword>
<feature type="domain" description="Methyltransferase regulatory" evidence="1">
    <location>
        <begin position="219"/>
        <end position="302"/>
    </location>
</feature>
<protein>
    <submittedName>
        <fullName evidence="3">SAM-dependent methyltransferase</fullName>
    </submittedName>
</protein>
<reference evidence="3 4" key="1">
    <citation type="submission" date="2017-04" db="EMBL/GenBank/DDBJ databases">
        <authorList>
            <person name="Afonso C.L."/>
            <person name="Miller P.J."/>
            <person name="Scott M.A."/>
            <person name="Spackman E."/>
            <person name="Goraichik I."/>
            <person name="Dimitrov K.M."/>
            <person name="Suarez D.L."/>
            <person name="Swayne D.E."/>
        </authorList>
    </citation>
    <scope>NUCLEOTIDE SEQUENCE [LARGE SCALE GENOMIC DNA]</scope>
    <source>
        <strain evidence="3 4">CGMCC 1.10972</strain>
    </source>
</reference>
<keyword evidence="3" id="KW-0808">Transferase</keyword>
<dbReference type="OrthoDB" id="5298787at2"/>